<reference evidence="2" key="1">
    <citation type="submission" date="2025-08" db="UniProtKB">
        <authorList>
            <consortium name="Ensembl"/>
        </authorList>
    </citation>
    <scope>IDENTIFICATION</scope>
</reference>
<feature type="region of interest" description="Disordered" evidence="1">
    <location>
        <begin position="50"/>
        <end position="70"/>
    </location>
</feature>
<evidence type="ECO:0000313" key="2">
    <source>
        <dbReference type="Ensembl" id="ENSPMGP00000009064.1"/>
    </source>
</evidence>
<proteinExistence type="predicted"/>
<keyword evidence="3" id="KW-1185">Reference proteome</keyword>
<evidence type="ECO:0000256" key="1">
    <source>
        <dbReference type="SAM" id="MobiDB-lite"/>
    </source>
</evidence>
<name>A0A3B3ZXC6_9GOBI</name>
<organism evidence="2 3">
    <name type="scientific">Periophthalmus magnuspinnatus</name>
    <dbReference type="NCBI Taxonomy" id="409849"/>
    <lineage>
        <taxon>Eukaryota</taxon>
        <taxon>Metazoa</taxon>
        <taxon>Chordata</taxon>
        <taxon>Craniata</taxon>
        <taxon>Vertebrata</taxon>
        <taxon>Euteleostomi</taxon>
        <taxon>Actinopterygii</taxon>
        <taxon>Neopterygii</taxon>
        <taxon>Teleostei</taxon>
        <taxon>Neoteleostei</taxon>
        <taxon>Acanthomorphata</taxon>
        <taxon>Gobiaria</taxon>
        <taxon>Gobiiformes</taxon>
        <taxon>Gobioidei</taxon>
        <taxon>Gobiidae</taxon>
        <taxon>Oxudercinae</taxon>
        <taxon>Periophthalmus</taxon>
    </lineage>
</organism>
<protein>
    <submittedName>
        <fullName evidence="2">Uncharacterized protein</fullName>
    </submittedName>
</protein>
<dbReference type="Ensembl" id="ENSPMGT00000009651.1">
    <property type="protein sequence ID" value="ENSPMGP00000009064.1"/>
    <property type="gene ID" value="ENSPMGG00000007494.1"/>
</dbReference>
<feature type="compositionally biased region" description="Polar residues" evidence="1">
    <location>
        <begin position="51"/>
        <end position="60"/>
    </location>
</feature>
<sequence length="117" mass="13209">MRIHLGVYFDSLSRLYIGGHYSFSIFVLRFADVTPKGPAVHLFNDKDTLRDSSGVSQPPLHQSPGRMHLNRTGRLQNTQNTSEFDYILIGSVHTSMLASSLCLNSNKQKWEVSKLKT</sequence>
<dbReference type="Proteomes" id="UP000261520">
    <property type="component" value="Unplaced"/>
</dbReference>
<accession>A0A3B3ZXC6</accession>
<reference evidence="2" key="2">
    <citation type="submission" date="2025-09" db="UniProtKB">
        <authorList>
            <consortium name="Ensembl"/>
        </authorList>
    </citation>
    <scope>IDENTIFICATION</scope>
</reference>
<evidence type="ECO:0000313" key="3">
    <source>
        <dbReference type="Proteomes" id="UP000261520"/>
    </source>
</evidence>
<dbReference type="AlphaFoldDB" id="A0A3B3ZXC6"/>